<evidence type="ECO:0000256" key="2">
    <source>
        <dbReference type="ARBA" id="ARBA00009915"/>
    </source>
</evidence>
<evidence type="ECO:0000313" key="9">
    <source>
        <dbReference type="EMBL" id="KAF9514984.1"/>
    </source>
</evidence>
<proteinExistence type="inferred from homology"/>
<dbReference type="EC" id="3.4.24.-" evidence="8"/>
<evidence type="ECO:0000313" key="10">
    <source>
        <dbReference type="Proteomes" id="UP000886523"/>
    </source>
</evidence>
<accession>A0A9P6AZP1</accession>
<keyword evidence="5 8" id="KW-0479">Metal-binding</keyword>
<evidence type="ECO:0000256" key="8">
    <source>
        <dbReference type="RuleBase" id="RU364057"/>
    </source>
</evidence>
<organism evidence="9 10">
    <name type="scientific">Hydnum rufescens UP504</name>
    <dbReference type="NCBI Taxonomy" id="1448309"/>
    <lineage>
        <taxon>Eukaryota</taxon>
        <taxon>Fungi</taxon>
        <taxon>Dikarya</taxon>
        <taxon>Basidiomycota</taxon>
        <taxon>Agaricomycotina</taxon>
        <taxon>Agaricomycetes</taxon>
        <taxon>Cantharellales</taxon>
        <taxon>Hydnaceae</taxon>
        <taxon>Hydnum</taxon>
    </lineage>
</organism>
<evidence type="ECO:0000256" key="4">
    <source>
        <dbReference type="ARBA" id="ARBA00022670"/>
    </source>
</evidence>
<dbReference type="EMBL" id="MU128954">
    <property type="protein sequence ID" value="KAF9514984.1"/>
    <property type="molecule type" value="Genomic_DNA"/>
</dbReference>
<dbReference type="GO" id="GO:0033615">
    <property type="term" value="P:mitochondrial proton-transporting ATP synthase complex assembly"/>
    <property type="evidence" value="ECO:0007669"/>
    <property type="project" value="TreeGrafter"/>
</dbReference>
<keyword evidence="6 8" id="KW-0378">Hydrolase</keyword>
<dbReference type="PANTHER" id="PTHR21711:SF0">
    <property type="entry name" value="MITOCHONDRIAL INNER MEMBRANE PROTEASE ATP23 HOMOLOG"/>
    <property type="match status" value="1"/>
</dbReference>
<keyword evidence="8" id="KW-0496">Mitochondrion</keyword>
<dbReference type="AlphaFoldDB" id="A0A9P6AZP1"/>
<gene>
    <name evidence="9" type="ORF">BS47DRAFT_1484718</name>
</gene>
<evidence type="ECO:0000256" key="7">
    <source>
        <dbReference type="ARBA" id="ARBA00023049"/>
    </source>
</evidence>
<dbReference type="PANTHER" id="PTHR21711">
    <property type="entry name" value="MITOCHONDRIAL INNER MEMBRANE PROTEASE"/>
    <property type="match status" value="1"/>
</dbReference>
<comment type="subcellular location">
    <subcellularLocation>
        <location evidence="1 8">Mitochondrion inner membrane</location>
        <topology evidence="1 8">Peripheral membrane protein</topology>
        <orientation evidence="1 8">Intermembrane side</orientation>
    </subcellularLocation>
</comment>
<keyword evidence="8" id="KW-0472">Membrane</keyword>
<reference evidence="9" key="1">
    <citation type="journal article" date="2020" name="Nat. Commun.">
        <title>Large-scale genome sequencing of mycorrhizal fungi provides insights into the early evolution of symbiotic traits.</title>
        <authorList>
            <person name="Miyauchi S."/>
            <person name="Kiss E."/>
            <person name="Kuo A."/>
            <person name="Drula E."/>
            <person name="Kohler A."/>
            <person name="Sanchez-Garcia M."/>
            <person name="Morin E."/>
            <person name="Andreopoulos B."/>
            <person name="Barry K.W."/>
            <person name="Bonito G."/>
            <person name="Buee M."/>
            <person name="Carver A."/>
            <person name="Chen C."/>
            <person name="Cichocki N."/>
            <person name="Clum A."/>
            <person name="Culley D."/>
            <person name="Crous P.W."/>
            <person name="Fauchery L."/>
            <person name="Girlanda M."/>
            <person name="Hayes R.D."/>
            <person name="Keri Z."/>
            <person name="LaButti K."/>
            <person name="Lipzen A."/>
            <person name="Lombard V."/>
            <person name="Magnuson J."/>
            <person name="Maillard F."/>
            <person name="Murat C."/>
            <person name="Nolan M."/>
            <person name="Ohm R.A."/>
            <person name="Pangilinan J."/>
            <person name="Pereira M.F."/>
            <person name="Perotto S."/>
            <person name="Peter M."/>
            <person name="Pfister S."/>
            <person name="Riley R."/>
            <person name="Sitrit Y."/>
            <person name="Stielow J.B."/>
            <person name="Szollosi G."/>
            <person name="Zifcakova L."/>
            <person name="Stursova M."/>
            <person name="Spatafora J.W."/>
            <person name="Tedersoo L."/>
            <person name="Vaario L.M."/>
            <person name="Yamada A."/>
            <person name="Yan M."/>
            <person name="Wang P."/>
            <person name="Xu J."/>
            <person name="Bruns T."/>
            <person name="Baldrian P."/>
            <person name="Vilgalys R."/>
            <person name="Dunand C."/>
            <person name="Henrissat B."/>
            <person name="Grigoriev I.V."/>
            <person name="Hibbett D."/>
            <person name="Nagy L.G."/>
            <person name="Martin F.M."/>
        </authorList>
    </citation>
    <scope>NUCLEOTIDE SEQUENCE</scope>
    <source>
        <strain evidence="9">UP504</strain>
    </source>
</reference>
<evidence type="ECO:0000256" key="6">
    <source>
        <dbReference type="ARBA" id="ARBA00022801"/>
    </source>
</evidence>
<dbReference type="Pfam" id="PF09768">
    <property type="entry name" value="Peptidase_M76"/>
    <property type="match status" value="1"/>
</dbReference>
<keyword evidence="4 8" id="KW-0645">Protease</keyword>
<evidence type="ECO:0000256" key="1">
    <source>
        <dbReference type="ARBA" id="ARBA00004137"/>
    </source>
</evidence>
<keyword evidence="8" id="KW-0999">Mitochondrion inner membrane</keyword>
<dbReference type="GO" id="GO:0004222">
    <property type="term" value="F:metalloendopeptidase activity"/>
    <property type="evidence" value="ECO:0007669"/>
    <property type="project" value="InterPro"/>
</dbReference>
<comment type="caution">
    <text evidence="9">The sequence shown here is derived from an EMBL/GenBank/DDBJ whole genome shotgun (WGS) entry which is preliminary data.</text>
</comment>
<dbReference type="Proteomes" id="UP000886523">
    <property type="component" value="Unassembled WGS sequence"/>
</dbReference>
<name>A0A9P6AZP1_9AGAM</name>
<dbReference type="GO" id="GO:0034982">
    <property type="term" value="P:mitochondrial protein processing"/>
    <property type="evidence" value="ECO:0007669"/>
    <property type="project" value="TreeGrafter"/>
</dbReference>
<keyword evidence="10" id="KW-1185">Reference proteome</keyword>
<dbReference type="OrthoDB" id="285308at2759"/>
<keyword evidence="7 8" id="KW-0482">Metalloprotease</keyword>
<sequence>MAITGSDPSSGSSSKDERAFDQWRRTAAAITGLGLTPEEAKIRQQNRNEKILNAQRQQCLLWRNDLLRQSPAVTFMTQHIGQQGISVDASNIVCRPCNKERSGGFSPGLQEVLLCQDGFHSKKHMEDTLVHELIHLYDHAKFKVDWNDLRHVACSEIRAANLSGDCKWDRELMRRGILGFTKHHQVCVRRRATLSVAQHPACKSEEDAKRAVNEAWESCIGDTRPFDEIY</sequence>
<evidence type="ECO:0000256" key="5">
    <source>
        <dbReference type="ARBA" id="ARBA00022723"/>
    </source>
</evidence>
<dbReference type="InterPro" id="IPR019165">
    <property type="entry name" value="Peptidase_M76_ATP23"/>
</dbReference>
<protein>
    <recommendedName>
        <fullName evidence="3 8">Mitochondrial inner membrane protease ATP23</fullName>
        <ecNumber evidence="8">3.4.24.-</ecNumber>
    </recommendedName>
</protein>
<evidence type="ECO:0000256" key="3">
    <source>
        <dbReference type="ARBA" id="ARBA00014615"/>
    </source>
</evidence>
<dbReference type="GO" id="GO:0005743">
    <property type="term" value="C:mitochondrial inner membrane"/>
    <property type="evidence" value="ECO:0007669"/>
    <property type="project" value="UniProtKB-SubCell"/>
</dbReference>
<comment type="function">
    <text evidence="8">Has a dual role in the assembly of mitochondrial ATPase.</text>
</comment>
<dbReference type="GO" id="GO:0046872">
    <property type="term" value="F:metal ion binding"/>
    <property type="evidence" value="ECO:0007669"/>
    <property type="project" value="UniProtKB-KW"/>
</dbReference>
<comment type="similarity">
    <text evidence="2 8">Belongs to the peptidase M76 family.</text>
</comment>